<dbReference type="InterPro" id="IPR036701">
    <property type="entry name" value="RraB-like_sf"/>
</dbReference>
<dbReference type="OrthoDB" id="894113at2"/>
<dbReference type="InterPro" id="IPR009671">
    <property type="entry name" value="RraB_dom"/>
</dbReference>
<dbReference type="KEGG" id="ccos:Pan44_01330"/>
<feature type="domain" description="Regulator of ribonuclease activity B" evidence="2">
    <location>
        <begin position="6"/>
        <end position="103"/>
    </location>
</feature>
<proteinExistence type="predicted"/>
<protein>
    <submittedName>
        <fullName evidence="3">Regulator of ribonuclease activity B</fullName>
    </submittedName>
</protein>
<gene>
    <name evidence="3" type="primary">rraB</name>
    <name evidence="3" type="ORF">Pan44_01330</name>
</gene>
<name>A0A517S7L9_9PLAN</name>
<keyword evidence="4" id="KW-1185">Reference proteome</keyword>
<dbReference type="InParanoid" id="A0A517S7L9"/>
<dbReference type="AlphaFoldDB" id="A0A517S7L9"/>
<feature type="compositionally biased region" description="Acidic residues" evidence="1">
    <location>
        <begin position="114"/>
        <end position="138"/>
    </location>
</feature>
<dbReference type="EMBL" id="CP036271">
    <property type="protein sequence ID" value="QDT52124.1"/>
    <property type="molecule type" value="Genomic_DNA"/>
</dbReference>
<accession>A0A517S7L9</accession>
<evidence type="ECO:0000259" key="2">
    <source>
        <dbReference type="Pfam" id="PF06877"/>
    </source>
</evidence>
<evidence type="ECO:0000256" key="1">
    <source>
        <dbReference type="SAM" id="MobiDB-lite"/>
    </source>
</evidence>
<evidence type="ECO:0000313" key="4">
    <source>
        <dbReference type="Proteomes" id="UP000315700"/>
    </source>
</evidence>
<evidence type="ECO:0000313" key="3">
    <source>
        <dbReference type="EMBL" id="QDT52124.1"/>
    </source>
</evidence>
<dbReference type="Proteomes" id="UP000315700">
    <property type="component" value="Chromosome"/>
</dbReference>
<sequence length="138" mass="15700">MITIEQLEEMFSNMREHTDWDVEGELLWGYFFTDADPDKLEKAAVALDEMGYDVVEIFQSEDDEDPSITDFVLHVERIEPHTPQSLFARNNELITFAAAQGLESFDGVDVGSPFEEDDDEEGEDDEDGLDGLEDGERE</sequence>
<dbReference type="Pfam" id="PF06877">
    <property type="entry name" value="RraB"/>
    <property type="match status" value="1"/>
</dbReference>
<reference evidence="3 4" key="1">
    <citation type="submission" date="2019-02" db="EMBL/GenBank/DDBJ databases">
        <title>Deep-cultivation of Planctomycetes and their phenomic and genomic characterization uncovers novel biology.</title>
        <authorList>
            <person name="Wiegand S."/>
            <person name="Jogler M."/>
            <person name="Boedeker C."/>
            <person name="Pinto D."/>
            <person name="Vollmers J."/>
            <person name="Rivas-Marin E."/>
            <person name="Kohn T."/>
            <person name="Peeters S.H."/>
            <person name="Heuer A."/>
            <person name="Rast P."/>
            <person name="Oberbeckmann S."/>
            <person name="Bunk B."/>
            <person name="Jeske O."/>
            <person name="Meyerdierks A."/>
            <person name="Storesund J.E."/>
            <person name="Kallscheuer N."/>
            <person name="Luecker S."/>
            <person name="Lage O.M."/>
            <person name="Pohl T."/>
            <person name="Merkel B.J."/>
            <person name="Hornburger P."/>
            <person name="Mueller R.-W."/>
            <person name="Bruemmer F."/>
            <person name="Labrenz M."/>
            <person name="Spormann A.M."/>
            <person name="Op den Camp H."/>
            <person name="Overmann J."/>
            <person name="Amann R."/>
            <person name="Jetten M.S.M."/>
            <person name="Mascher T."/>
            <person name="Medema M.H."/>
            <person name="Devos D.P."/>
            <person name="Kaster A.-K."/>
            <person name="Ovreas L."/>
            <person name="Rohde M."/>
            <person name="Galperin M.Y."/>
            <person name="Jogler C."/>
        </authorList>
    </citation>
    <scope>NUCLEOTIDE SEQUENCE [LARGE SCALE GENOMIC DNA]</scope>
    <source>
        <strain evidence="3 4">Pan44</strain>
    </source>
</reference>
<dbReference type="Gene3D" id="3.30.70.970">
    <property type="entry name" value="RraB-like"/>
    <property type="match status" value="1"/>
</dbReference>
<organism evidence="3 4">
    <name type="scientific">Caulifigura coniformis</name>
    <dbReference type="NCBI Taxonomy" id="2527983"/>
    <lineage>
        <taxon>Bacteria</taxon>
        <taxon>Pseudomonadati</taxon>
        <taxon>Planctomycetota</taxon>
        <taxon>Planctomycetia</taxon>
        <taxon>Planctomycetales</taxon>
        <taxon>Planctomycetaceae</taxon>
        <taxon>Caulifigura</taxon>
    </lineage>
</organism>
<dbReference type="RefSeq" id="WP_145026225.1">
    <property type="nucleotide sequence ID" value="NZ_CP036271.1"/>
</dbReference>
<feature type="region of interest" description="Disordered" evidence="1">
    <location>
        <begin position="106"/>
        <end position="138"/>
    </location>
</feature>